<evidence type="ECO:0000256" key="4">
    <source>
        <dbReference type="ARBA" id="ARBA00022692"/>
    </source>
</evidence>
<dbReference type="OrthoDB" id="9770036at2"/>
<feature type="transmembrane region" description="Helical" evidence="7">
    <location>
        <begin position="380"/>
        <end position="401"/>
    </location>
</feature>
<evidence type="ECO:0000256" key="7">
    <source>
        <dbReference type="SAM" id="Phobius"/>
    </source>
</evidence>
<feature type="transmembrane region" description="Helical" evidence="7">
    <location>
        <begin position="21"/>
        <end position="43"/>
    </location>
</feature>
<evidence type="ECO:0000256" key="1">
    <source>
        <dbReference type="ARBA" id="ARBA00004651"/>
    </source>
</evidence>
<dbReference type="InterPro" id="IPR003838">
    <property type="entry name" value="ABC3_permease_C"/>
</dbReference>
<evidence type="ECO:0008006" key="12">
    <source>
        <dbReference type="Google" id="ProtNLM"/>
    </source>
</evidence>
<dbReference type="InterPro" id="IPR051447">
    <property type="entry name" value="Lipoprotein-release_system"/>
</dbReference>
<keyword evidence="4 7" id="KW-0812">Transmembrane</keyword>
<dbReference type="EMBL" id="JRFA01000002">
    <property type="protein sequence ID" value="KGN76443.1"/>
    <property type="molecule type" value="Genomic_DNA"/>
</dbReference>
<dbReference type="AlphaFoldDB" id="A0A0A2EC17"/>
<proteinExistence type="inferred from homology"/>
<dbReference type="PANTHER" id="PTHR30489">
    <property type="entry name" value="LIPOPROTEIN-RELEASING SYSTEM TRANSMEMBRANE PROTEIN LOLE"/>
    <property type="match status" value="1"/>
</dbReference>
<comment type="similarity">
    <text evidence="2">Belongs to the ABC-4 integral membrane protein family. LolC/E subfamily.</text>
</comment>
<dbReference type="Pfam" id="PF12704">
    <property type="entry name" value="MacB_PCD"/>
    <property type="match status" value="1"/>
</dbReference>
<accession>A0A0A2EC17</accession>
<dbReference type="GO" id="GO:0098797">
    <property type="term" value="C:plasma membrane protein complex"/>
    <property type="evidence" value="ECO:0007669"/>
    <property type="project" value="TreeGrafter"/>
</dbReference>
<evidence type="ECO:0000313" key="10">
    <source>
        <dbReference type="EMBL" id="KGN76443.1"/>
    </source>
</evidence>
<reference evidence="10 11" key="1">
    <citation type="submission" date="2014-09" db="EMBL/GenBank/DDBJ databases">
        <title>Draft Genome Sequence of Porphyromonas macacae COT-192_OH2859.</title>
        <authorList>
            <person name="Wallis C."/>
            <person name="Deusch O."/>
            <person name="O'Flynn C."/>
            <person name="Davis I."/>
            <person name="Horsfall A."/>
            <person name="Kirkwood N."/>
            <person name="Harris S."/>
            <person name="Eisen J.A."/>
            <person name="Coil D.A."/>
            <person name="Darling A.E."/>
            <person name="Jospin G."/>
            <person name="Alexiev A."/>
        </authorList>
    </citation>
    <scope>NUCLEOTIDE SEQUENCE [LARGE SCALE GENOMIC DNA]</scope>
    <source>
        <strain evidence="11">COT-192 OH2859</strain>
    </source>
</reference>
<dbReference type="STRING" id="28115.HQ47_01275"/>
<dbReference type="Proteomes" id="UP000030103">
    <property type="component" value="Unassembled WGS sequence"/>
</dbReference>
<evidence type="ECO:0000256" key="5">
    <source>
        <dbReference type="ARBA" id="ARBA00022989"/>
    </source>
</evidence>
<evidence type="ECO:0000313" key="11">
    <source>
        <dbReference type="Proteomes" id="UP000030103"/>
    </source>
</evidence>
<keyword evidence="6 7" id="KW-0472">Membrane</keyword>
<evidence type="ECO:0000259" key="8">
    <source>
        <dbReference type="Pfam" id="PF02687"/>
    </source>
</evidence>
<comment type="subcellular location">
    <subcellularLocation>
        <location evidence="1">Cell membrane</location>
        <topology evidence="1">Multi-pass membrane protein</topology>
    </subcellularLocation>
</comment>
<keyword evidence="5 7" id="KW-1133">Transmembrane helix</keyword>
<name>A0A0A2EC17_9PORP</name>
<feature type="domain" description="ABC3 transporter permease C-terminal" evidence="8">
    <location>
        <begin position="288"/>
        <end position="411"/>
    </location>
</feature>
<organism evidence="10 11">
    <name type="scientific">Porphyromonas macacae</name>
    <dbReference type="NCBI Taxonomy" id="28115"/>
    <lineage>
        <taxon>Bacteria</taxon>
        <taxon>Pseudomonadati</taxon>
        <taxon>Bacteroidota</taxon>
        <taxon>Bacteroidia</taxon>
        <taxon>Bacteroidales</taxon>
        <taxon>Porphyromonadaceae</taxon>
        <taxon>Porphyromonas</taxon>
    </lineage>
</organism>
<dbReference type="PANTHER" id="PTHR30489:SF0">
    <property type="entry name" value="LIPOPROTEIN-RELEASING SYSTEM TRANSMEMBRANE PROTEIN LOLE"/>
    <property type="match status" value="1"/>
</dbReference>
<dbReference type="GO" id="GO:0044874">
    <property type="term" value="P:lipoprotein localization to outer membrane"/>
    <property type="evidence" value="ECO:0007669"/>
    <property type="project" value="TreeGrafter"/>
</dbReference>
<evidence type="ECO:0000256" key="2">
    <source>
        <dbReference type="ARBA" id="ARBA00005236"/>
    </source>
</evidence>
<protein>
    <recommendedName>
        <fullName evidence="12">Lipoprotein-releasing system transmembrane protein lolE</fullName>
    </recommendedName>
</protein>
<comment type="caution">
    <text evidence="10">The sequence shown here is derived from an EMBL/GenBank/DDBJ whole genome shotgun (WGS) entry which is preliminary data.</text>
</comment>
<evidence type="ECO:0000259" key="9">
    <source>
        <dbReference type="Pfam" id="PF12704"/>
    </source>
</evidence>
<feature type="domain" description="MacB-like periplasmic core" evidence="9">
    <location>
        <begin position="22"/>
        <end position="251"/>
    </location>
</feature>
<keyword evidence="3" id="KW-1003">Cell membrane</keyword>
<feature type="transmembrane region" description="Helical" evidence="7">
    <location>
        <begin position="285"/>
        <end position="310"/>
    </location>
</feature>
<evidence type="ECO:0000256" key="6">
    <source>
        <dbReference type="ARBA" id="ARBA00023136"/>
    </source>
</evidence>
<evidence type="ECO:0000256" key="3">
    <source>
        <dbReference type="ARBA" id="ARBA00022475"/>
    </source>
</evidence>
<dbReference type="InterPro" id="IPR025857">
    <property type="entry name" value="MacB_PCD"/>
</dbReference>
<dbReference type="RefSeq" id="WP_036872700.1">
    <property type="nucleotide sequence ID" value="NZ_JRFA01000002.1"/>
</dbReference>
<keyword evidence="11" id="KW-1185">Reference proteome</keyword>
<dbReference type="Pfam" id="PF02687">
    <property type="entry name" value="FtsX"/>
    <property type="match status" value="1"/>
</dbReference>
<sequence length="417" mass="46439">MDQTRLMLLVSFTHLNAKLKQTIIATVGVVFGITVYIFLLSYVTGVNRYVHDMVLEQTPDLRLYSGIKTPQESLEDKKREGGINFIRHIKPQNTSSNIKNGRHIIKELTSDKRIEIVSGSTRSQIFYNYGSLSLSGLITGIEFEEEDKMFNLTSKTIKGDFSKIMNQPNSIVLGSVLAKKMSLDIGDKIALVNQSGGKSIFTIVGIFQTGMSTIDGVQSYASLQTVQNFINVPSSYMTDIKMRLKDKNEATELGPLLAKKYSLQSSDWLQDNIAAFEGESLQNAIINLVAICILMVAGFGIFNILNMMIYEKMRDIAILKAMGFTDKDVKYIFLLQAFVIGLVGSVIGLIFGFICSYILACIPYRSETFQQIESLPVSFSPLYYITGFCFGLLTTFLSGYFPSKKAKNIDPISILKG</sequence>
<feature type="transmembrane region" description="Helical" evidence="7">
    <location>
        <begin position="331"/>
        <end position="360"/>
    </location>
</feature>
<gene>
    <name evidence="10" type="ORF">HQ47_01275</name>
</gene>